<comment type="caution">
    <text evidence="5">The sequence shown here is derived from an EMBL/GenBank/DDBJ whole genome shotgun (WGS) entry which is preliminary data.</text>
</comment>
<dbReference type="EMBL" id="PFTV01000064">
    <property type="protein sequence ID" value="PJB57349.1"/>
    <property type="molecule type" value="Genomic_DNA"/>
</dbReference>
<keyword evidence="3" id="KW-0786">Thiamine pyrophosphate</keyword>
<dbReference type="InterPro" id="IPR029061">
    <property type="entry name" value="THDP-binding"/>
</dbReference>
<feature type="non-terminal residue" evidence="5">
    <location>
        <position position="398"/>
    </location>
</feature>
<protein>
    <submittedName>
        <fullName evidence="5">Dehydrogenase</fullName>
    </submittedName>
</protein>
<dbReference type="Pfam" id="PF00676">
    <property type="entry name" value="E1_dh"/>
    <property type="match status" value="2"/>
</dbReference>
<evidence type="ECO:0000313" key="5">
    <source>
        <dbReference type="EMBL" id="PJB57349.1"/>
    </source>
</evidence>
<dbReference type="InterPro" id="IPR001017">
    <property type="entry name" value="DH_E1"/>
</dbReference>
<dbReference type="Gene3D" id="3.40.50.970">
    <property type="match status" value="1"/>
</dbReference>
<feature type="domain" description="Dehydrogenase E1 component" evidence="4">
    <location>
        <begin position="78"/>
        <end position="121"/>
    </location>
</feature>
<reference evidence="5 6" key="1">
    <citation type="submission" date="2017-09" db="EMBL/GenBank/DDBJ databases">
        <title>Depth-based differentiation of microbial function through sediment-hosted aquifers and enrichment of novel symbionts in the deep terrestrial subsurface.</title>
        <authorList>
            <person name="Probst A.J."/>
            <person name="Ladd B."/>
            <person name="Jarett J.K."/>
            <person name="Geller-Mcgrath D.E."/>
            <person name="Sieber C.M."/>
            <person name="Emerson J.B."/>
            <person name="Anantharaman K."/>
            <person name="Thomas B.C."/>
            <person name="Malmstrom R."/>
            <person name="Stieglmeier M."/>
            <person name="Klingl A."/>
            <person name="Woyke T."/>
            <person name="Ryan C.M."/>
            <person name="Banfield J.F."/>
        </authorList>
    </citation>
    <scope>NUCLEOTIDE SEQUENCE [LARGE SCALE GENOMIC DNA]</scope>
    <source>
        <strain evidence="5">CG_4_9_14_3_um_filter_33_16</strain>
    </source>
</reference>
<evidence type="ECO:0000256" key="1">
    <source>
        <dbReference type="ARBA" id="ARBA00001964"/>
    </source>
</evidence>
<name>A0A2M8CEB7_9BACT</name>
<dbReference type="PANTHER" id="PTHR11516">
    <property type="entry name" value="PYRUVATE DEHYDROGENASE E1 COMPONENT, ALPHA SUBUNIT BACTERIAL AND ORGANELLAR"/>
    <property type="match status" value="1"/>
</dbReference>
<evidence type="ECO:0000259" key="4">
    <source>
        <dbReference type="Pfam" id="PF00676"/>
    </source>
</evidence>
<evidence type="ECO:0000256" key="2">
    <source>
        <dbReference type="ARBA" id="ARBA00023002"/>
    </source>
</evidence>
<dbReference type="InterPro" id="IPR050642">
    <property type="entry name" value="PDH_E1_Alpha_Subunit"/>
</dbReference>
<dbReference type="SUPFAM" id="SSF52518">
    <property type="entry name" value="Thiamin diphosphate-binding fold (THDP-binding)"/>
    <property type="match status" value="1"/>
</dbReference>
<organism evidence="5 6">
    <name type="scientific">Candidatus Infernicultor aquiphilus</name>
    <dbReference type="NCBI Taxonomy" id="1805029"/>
    <lineage>
        <taxon>Bacteria</taxon>
        <taxon>Pseudomonadati</taxon>
        <taxon>Atribacterota</taxon>
        <taxon>Candidatus Phoenicimicrobiia</taxon>
        <taxon>Candidatus Pheonicimicrobiales</taxon>
        <taxon>Candidatus Phoenicimicrobiaceae</taxon>
        <taxon>Candidatus Infernicultor</taxon>
    </lineage>
</organism>
<comment type="cofactor">
    <cofactor evidence="1">
        <name>thiamine diphosphate</name>
        <dbReference type="ChEBI" id="CHEBI:58937"/>
    </cofactor>
</comment>
<dbReference type="CDD" id="cd02000">
    <property type="entry name" value="TPP_E1_PDC_ADC_BCADC"/>
    <property type="match status" value="1"/>
</dbReference>
<dbReference type="PANTHER" id="PTHR11516:SF60">
    <property type="entry name" value="PYRUVATE DEHYDROGENASE E1 COMPONENT SUBUNIT ALPHA"/>
    <property type="match status" value="1"/>
</dbReference>
<evidence type="ECO:0000313" key="6">
    <source>
        <dbReference type="Proteomes" id="UP000228560"/>
    </source>
</evidence>
<dbReference type="Proteomes" id="UP000228560">
    <property type="component" value="Unassembled WGS sequence"/>
</dbReference>
<dbReference type="GO" id="GO:0006086">
    <property type="term" value="P:pyruvate decarboxylation to acetyl-CoA"/>
    <property type="evidence" value="ECO:0007669"/>
    <property type="project" value="TreeGrafter"/>
</dbReference>
<dbReference type="AlphaFoldDB" id="A0A2M8CEB7"/>
<gene>
    <name evidence="5" type="ORF">CO097_02640</name>
</gene>
<keyword evidence="2" id="KW-0560">Oxidoreductase</keyword>
<feature type="domain" description="Dehydrogenase E1 component" evidence="4">
    <location>
        <begin position="148"/>
        <end position="397"/>
    </location>
</feature>
<sequence length="398" mass="44335">MTKSLFIDPKEVRKAQFLKIKDIPLNQYKPAIKKELEKLGKPRLINIYYHMLIIREFESMLNSIKTQGSYQGIKYNHQGPTHLSIGQEAAVVGQCVHLAPEDIIFGSHRSHGEVLAKCFSAVDKLEENKLYEIMKNYMEGDGLQVVEKEHQGDIKDLAEDFVLYGALAEIFGRANGFNRGLGGSMHLFFLPFGSMPNNAIVGGSADISVGAALFKRINRKPGIVINNIGDGAMGCGPVWEALMLASMDQYRTLWDKEIGGAPPILFNFFNNFYGMGGQTLGETMGYQILARVGAGINAENLHAERIDGYNPLAVADAIERKKKILLEGKGPVLLDTITYRISGHSPSDHSSYRTTEEISAWEKLDGIKEYGEYLKNNEIVTQNILNNLKEKVIQKITH</sequence>
<dbReference type="GO" id="GO:0004739">
    <property type="term" value="F:pyruvate dehydrogenase (acetyl-transferring) activity"/>
    <property type="evidence" value="ECO:0007669"/>
    <property type="project" value="TreeGrafter"/>
</dbReference>
<accession>A0A2M8CEB7</accession>
<evidence type="ECO:0000256" key="3">
    <source>
        <dbReference type="ARBA" id="ARBA00023052"/>
    </source>
</evidence>
<proteinExistence type="predicted"/>